<evidence type="ECO:0000256" key="4">
    <source>
        <dbReference type="HAMAP-Rule" id="MF_01082"/>
    </source>
</evidence>
<evidence type="ECO:0000313" key="8">
    <source>
        <dbReference type="Proteomes" id="UP000317199"/>
    </source>
</evidence>
<dbReference type="Gene3D" id="3.30.2340.10">
    <property type="entry name" value="TruD, insertion domain"/>
    <property type="match status" value="1"/>
</dbReference>
<dbReference type="KEGG" id="lyj:FKV23_05485"/>
<sequence length="386" mass="42075">MPSASRRPPPRSSVSPVAKRGSPRRRRYCSTVSDPRPSALPRAHGEAVLSACMRSVPEDFFVEELPGFEPSGSGEHLLLTVEKRGMNTAFAAQRIAQWAGVDVSAIGYAGLKDRHAVTRQRFSVHLPGREAPSLETLAFDNEGGESLRVLDHARHAKKLPRGALAGNRFVLVLREVAGDREAIEARLRALTSRGVPNYFGEQRFGRGGDNLHAALSMFAGRRVGREQRTHLLSAARSALFNRVLAARVTAGCWDAPLEGEVWILDGSRSVFGPEPFNDELMRRLAAFDIHPSGPLWGRGELRSEAGTARIELAALAEPPGEALCRGLEKAGLKQERRALRLRPDGLTWSWPADNELELCFSLPAGTYATTLLAELGAVRDASSVSR</sequence>
<accession>A0A514BQG0</accession>
<protein>
    <recommendedName>
        <fullName evidence="4">tRNA pseudouridine synthase D</fullName>
        <ecNumber evidence="4">5.4.99.27</ecNumber>
    </recommendedName>
    <alternativeName>
        <fullName evidence="4">tRNA pseudouridine(13) synthase</fullName>
    </alternativeName>
    <alternativeName>
        <fullName evidence="4">tRNA pseudouridylate synthase D</fullName>
    </alternativeName>
    <alternativeName>
        <fullName evidence="4">tRNA-uridine isomerase D</fullName>
    </alternativeName>
</protein>
<name>A0A514BQG0_9GAMM</name>
<dbReference type="InterPro" id="IPR043165">
    <property type="entry name" value="TruD_insert_sf"/>
</dbReference>
<dbReference type="OrthoDB" id="1550679at2"/>
<dbReference type="EMBL" id="CP041242">
    <property type="protein sequence ID" value="QDH69601.1"/>
    <property type="molecule type" value="Genomic_DNA"/>
</dbReference>
<evidence type="ECO:0000256" key="3">
    <source>
        <dbReference type="ARBA" id="ARBA00023235"/>
    </source>
</evidence>
<evidence type="ECO:0000256" key="2">
    <source>
        <dbReference type="ARBA" id="ARBA00022694"/>
    </source>
</evidence>
<feature type="active site" description="Nucleophile" evidence="4">
    <location>
        <position position="113"/>
    </location>
</feature>
<dbReference type="PROSITE" id="PS01268">
    <property type="entry name" value="UPF0024"/>
    <property type="match status" value="1"/>
</dbReference>
<feature type="compositionally biased region" description="Low complexity" evidence="5">
    <location>
        <begin position="1"/>
        <end position="18"/>
    </location>
</feature>
<dbReference type="SUPFAM" id="SSF55120">
    <property type="entry name" value="Pseudouridine synthase"/>
    <property type="match status" value="1"/>
</dbReference>
<dbReference type="GO" id="GO:0003723">
    <property type="term" value="F:RNA binding"/>
    <property type="evidence" value="ECO:0007669"/>
    <property type="project" value="InterPro"/>
</dbReference>
<dbReference type="AlphaFoldDB" id="A0A514BQG0"/>
<dbReference type="InterPro" id="IPR001656">
    <property type="entry name" value="PsdUridine_synth_TruD"/>
</dbReference>
<dbReference type="InterPro" id="IPR011760">
    <property type="entry name" value="PsdUridine_synth_TruD_insert"/>
</dbReference>
<dbReference type="NCBIfam" id="NF002153">
    <property type="entry name" value="PRK00984.1-2"/>
    <property type="match status" value="1"/>
</dbReference>
<dbReference type="PROSITE" id="PS50984">
    <property type="entry name" value="TRUD"/>
    <property type="match status" value="1"/>
</dbReference>
<dbReference type="PANTHER" id="PTHR47811">
    <property type="entry name" value="TRNA PSEUDOURIDINE SYNTHASE D"/>
    <property type="match status" value="1"/>
</dbReference>
<evidence type="ECO:0000259" key="6">
    <source>
        <dbReference type="PROSITE" id="PS50984"/>
    </source>
</evidence>
<dbReference type="GO" id="GO:0160150">
    <property type="term" value="F:tRNA pseudouridine(13) synthase activity"/>
    <property type="evidence" value="ECO:0007669"/>
    <property type="project" value="UniProtKB-EC"/>
</dbReference>
<dbReference type="Gene3D" id="3.30.2350.20">
    <property type="entry name" value="TruD, catalytic domain"/>
    <property type="match status" value="1"/>
</dbReference>
<comment type="catalytic activity">
    <reaction evidence="4">
        <text>uridine(13) in tRNA = pseudouridine(13) in tRNA</text>
        <dbReference type="Rhea" id="RHEA:42540"/>
        <dbReference type="Rhea" id="RHEA-COMP:10105"/>
        <dbReference type="Rhea" id="RHEA-COMP:10106"/>
        <dbReference type="ChEBI" id="CHEBI:65314"/>
        <dbReference type="ChEBI" id="CHEBI:65315"/>
        <dbReference type="EC" id="5.4.99.27"/>
    </reaction>
</comment>
<organism evidence="7 8">
    <name type="scientific">Marilutibacter alkalisoli</name>
    <dbReference type="NCBI Taxonomy" id="2591633"/>
    <lineage>
        <taxon>Bacteria</taxon>
        <taxon>Pseudomonadati</taxon>
        <taxon>Pseudomonadota</taxon>
        <taxon>Gammaproteobacteria</taxon>
        <taxon>Lysobacterales</taxon>
        <taxon>Lysobacteraceae</taxon>
        <taxon>Marilutibacter</taxon>
    </lineage>
</organism>
<feature type="domain" description="TRUD" evidence="6">
    <location>
        <begin position="194"/>
        <end position="341"/>
    </location>
</feature>
<dbReference type="InterPro" id="IPR050170">
    <property type="entry name" value="TruD_pseudoU_synthase"/>
</dbReference>
<dbReference type="InterPro" id="IPR020103">
    <property type="entry name" value="PsdUridine_synth_cat_dom_sf"/>
</dbReference>
<dbReference type="CDD" id="cd02575">
    <property type="entry name" value="PseudoU_synth_EcTruD"/>
    <property type="match status" value="1"/>
</dbReference>
<comment type="function">
    <text evidence="4">Responsible for synthesis of pseudouridine from uracil-13 in transfer RNAs.</text>
</comment>
<evidence type="ECO:0000313" key="7">
    <source>
        <dbReference type="EMBL" id="QDH69601.1"/>
    </source>
</evidence>
<dbReference type="EC" id="5.4.99.27" evidence="4"/>
<keyword evidence="2 4" id="KW-0819">tRNA processing</keyword>
<comment type="similarity">
    <text evidence="1 4">Belongs to the pseudouridine synthase TruD family.</text>
</comment>
<reference evidence="7 8" key="1">
    <citation type="submission" date="2019-06" db="EMBL/GenBank/DDBJ databases">
        <title>Lysobacter alkalisoli sp. nov. isolated from saline-alkali soil.</title>
        <authorList>
            <person name="Sun J.-Q."/>
            <person name="Xu L."/>
        </authorList>
    </citation>
    <scope>NUCLEOTIDE SEQUENCE [LARGE SCALE GENOMIC DNA]</scope>
    <source>
        <strain evidence="7 8">SJ-36</strain>
    </source>
</reference>
<dbReference type="GO" id="GO:0031119">
    <property type="term" value="P:tRNA pseudouridine synthesis"/>
    <property type="evidence" value="ECO:0007669"/>
    <property type="project" value="UniProtKB-UniRule"/>
</dbReference>
<dbReference type="Proteomes" id="UP000317199">
    <property type="component" value="Chromosome"/>
</dbReference>
<keyword evidence="3 4" id="KW-0413">Isomerase</keyword>
<dbReference type="InterPro" id="IPR042214">
    <property type="entry name" value="TruD_catalytic"/>
</dbReference>
<dbReference type="Pfam" id="PF01142">
    <property type="entry name" value="TruD"/>
    <property type="match status" value="2"/>
</dbReference>
<feature type="region of interest" description="Disordered" evidence="5">
    <location>
        <begin position="1"/>
        <end position="41"/>
    </location>
</feature>
<dbReference type="GO" id="GO:0005829">
    <property type="term" value="C:cytosol"/>
    <property type="evidence" value="ECO:0007669"/>
    <property type="project" value="TreeGrafter"/>
</dbReference>
<dbReference type="InterPro" id="IPR020119">
    <property type="entry name" value="PsdUridine_synth_TruD_CS"/>
</dbReference>
<evidence type="ECO:0000256" key="5">
    <source>
        <dbReference type="SAM" id="MobiDB-lite"/>
    </source>
</evidence>
<dbReference type="PANTHER" id="PTHR47811:SF1">
    <property type="entry name" value="TRNA PSEUDOURIDINE SYNTHASE D"/>
    <property type="match status" value="1"/>
</dbReference>
<evidence type="ECO:0000256" key="1">
    <source>
        <dbReference type="ARBA" id="ARBA00007953"/>
    </source>
</evidence>
<gene>
    <name evidence="4 7" type="primary">truD</name>
    <name evidence="7" type="ORF">FKV23_05485</name>
</gene>
<dbReference type="HAMAP" id="MF_01082">
    <property type="entry name" value="TruD"/>
    <property type="match status" value="1"/>
</dbReference>
<proteinExistence type="inferred from homology"/>
<keyword evidence="8" id="KW-1185">Reference proteome</keyword>